<protein>
    <submittedName>
        <fullName evidence="7">Aminotransferase A</fullName>
        <ecNumber evidence="7">2.6.1.1</ecNumber>
    </submittedName>
</protein>
<organism evidence="7 8">
    <name type="scientific">Paenibacillus polymyxa</name>
    <name type="common">Bacillus polymyxa</name>
    <dbReference type="NCBI Taxonomy" id="1406"/>
    <lineage>
        <taxon>Bacteria</taxon>
        <taxon>Bacillati</taxon>
        <taxon>Bacillota</taxon>
        <taxon>Bacilli</taxon>
        <taxon>Bacillales</taxon>
        <taxon>Paenibacillaceae</taxon>
        <taxon>Paenibacillus</taxon>
    </lineage>
</organism>
<dbReference type="SUPFAM" id="SSF53383">
    <property type="entry name" value="PLP-dependent transferases"/>
    <property type="match status" value="1"/>
</dbReference>
<name>A0A378XV52_PAEPO</name>
<dbReference type="InterPro" id="IPR015421">
    <property type="entry name" value="PyrdxlP-dep_Trfase_major"/>
</dbReference>
<accession>A0A378XV52</accession>
<feature type="domain" description="Aminotransferase class I/classII large" evidence="6">
    <location>
        <begin position="40"/>
        <end position="383"/>
    </location>
</feature>
<dbReference type="InterPro" id="IPR050596">
    <property type="entry name" value="AspAT/PAT-like"/>
</dbReference>
<evidence type="ECO:0000256" key="1">
    <source>
        <dbReference type="ARBA" id="ARBA00001933"/>
    </source>
</evidence>
<dbReference type="AlphaFoldDB" id="A0A378XV52"/>
<keyword evidence="5" id="KW-0663">Pyridoxal phosphate</keyword>
<comment type="similarity">
    <text evidence="2">Belongs to the class-I pyridoxal-phosphate-dependent aminotransferase family.</text>
</comment>
<dbReference type="EMBL" id="UGSC01000001">
    <property type="protein sequence ID" value="SUA67085.1"/>
    <property type="molecule type" value="Genomic_DNA"/>
</dbReference>
<evidence type="ECO:0000256" key="3">
    <source>
        <dbReference type="ARBA" id="ARBA00022576"/>
    </source>
</evidence>
<dbReference type="EC" id="2.6.1.1" evidence="7"/>
<dbReference type="GeneID" id="93349965"/>
<dbReference type="Gene3D" id="3.90.1150.10">
    <property type="entry name" value="Aspartate Aminotransferase, domain 1"/>
    <property type="match status" value="1"/>
</dbReference>
<dbReference type="CDD" id="cd00609">
    <property type="entry name" value="AAT_like"/>
    <property type="match status" value="1"/>
</dbReference>
<reference evidence="7 8" key="1">
    <citation type="submission" date="2018-06" db="EMBL/GenBank/DDBJ databases">
        <authorList>
            <consortium name="Pathogen Informatics"/>
            <person name="Doyle S."/>
        </authorList>
    </citation>
    <scope>NUCLEOTIDE SEQUENCE [LARGE SCALE GENOMIC DNA]</scope>
    <source>
        <strain evidence="7 8">NCTC10343</strain>
    </source>
</reference>
<gene>
    <name evidence="7" type="ORF">NCTC10343_01166</name>
</gene>
<dbReference type="Gene3D" id="3.40.640.10">
    <property type="entry name" value="Type I PLP-dependent aspartate aminotransferase-like (Major domain)"/>
    <property type="match status" value="1"/>
</dbReference>
<dbReference type="Pfam" id="PF00155">
    <property type="entry name" value="Aminotran_1_2"/>
    <property type="match status" value="1"/>
</dbReference>
<dbReference type="GO" id="GO:0030170">
    <property type="term" value="F:pyridoxal phosphate binding"/>
    <property type="evidence" value="ECO:0007669"/>
    <property type="project" value="InterPro"/>
</dbReference>
<dbReference type="RefSeq" id="WP_019686386.1">
    <property type="nucleotide sequence ID" value="NZ_CP036496.1"/>
</dbReference>
<proteinExistence type="inferred from homology"/>
<dbReference type="GO" id="GO:0006520">
    <property type="term" value="P:amino acid metabolic process"/>
    <property type="evidence" value="ECO:0007669"/>
    <property type="project" value="InterPro"/>
</dbReference>
<keyword evidence="3 7" id="KW-0032">Aminotransferase</keyword>
<dbReference type="InterPro" id="IPR015422">
    <property type="entry name" value="PyrdxlP-dep_Trfase_small"/>
</dbReference>
<dbReference type="InterPro" id="IPR015424">
    <property type="entry name" value="PyrdxlP-dep_Trfase"/>
</dbReference>
<evidence type="ECO:0000259" key="6">
    <source>
        <dbReference type="Pfam" id="PF00155"/>
    </source>
</evidence>
<dbReference type="GO" id="GO:0004069">
    <property type="term" value="F:L-aspartate:2-oxoglutarate aminotransferase activity"/>
    <property type="evidence" value="ECO:0007669"/>
    <property type="project" value="UniProtKB-EC"/>
</dbReference>
<keyword evidence="4 7" id="KW-0808">Transferase</keyword>
<evidence type="ECO:0000256" key="5">
    <source>
        <dbReference type="ARBA" id="ARBA00022898"/>
    </source>
</evidence>
<evidence type="ECO:0000256" key="4">
    <source>
        <dbReference type="ARBA" id="ARBA00022679"/>
    </source>
</evidence>
<comment type="cofactor">
    <cofactor evidence="1">
        <name>pyridoxal 5'-phosphate</name>
        <dbReference type="ChEBI" id="CHEBI:597326"/>
    </cofactor>
</comment>
<sequence length="403" mass="45721">MELRSSIEFYDNRFLMFVLDQMAYEFEKNGSKEVIRMTLGKSELPLHEDIIQSMKDALDTFEKSSLVFPPGLPELKEALAEEYKKTYDLDINPNNILINVGTSALFRNLFYLLAKEGDEVLLPRPYYSLYHFCAQLVGANVRYYDINLDTLALDLDSFRENFTDKTKIVVINSPGNPLGNILTKEELYAIDEIIDGQAVVINDEIYANVCFDERSTSVLELTDTKSAFITTNAFSKGYRMYSRRVGYCIVPDELVTPLTVIQHHTLLTADPVVQFGALEALAHPEEIEQLVSLYKARRDYTVERFNEVPLVRAIPAQGSFYFTLDCEKYMDEHGIETSLELAEQIMRAKQVATVPGSDFGLPKMLRLSYSTTRYNEGIDRLVDFFTNSLVGQSAGSAAIPVQE</sequence>
<dbReference type="PANTHER" id="PTHR46383">
    <property type="entry name" value="ASPARTATE AMINOTRANSFERASE"/>
    <property type="match status" value="1"/>
</dbReference>
<evidence type="ECO:0000313" key="7">
    <source>
        <dbReference type="EMBL" id="SUA67085.1"/>
    </source>
</evidence>
<evidence type="ECO:0000313" key="8">
    <source>
        <dbReference type="Proteomes" id="UP000254400"/>
    </source>
</evidence>
<evidence type="ECO:0000256" key="2">
    <source>
        <dbReference type="ARBA" id="ARBA00007441"/>
    </source>
</evidence>
<dbReference type="Proteomes" id="UP000254400">
    <property type="component" value="Unassembled WGS sequence"/>
</dbReference>
<dbReference type="InterPro" id="IPR004839">
    <property type="entry name" value="Aminotransferase_I/II_large"/>
</dbReference>